<accession>A0A8E2EDS4</accession>
<dbReference type="EMBL" id="KV744910">
    <property type="protein sequence ID" value="OCK81733.1"/>
    <property type="molecule type" value="Genomic_DNA"/>
</dbReference>
<feature type="region of interest" description="Disordered" evidence="1">
    <location>
        <begin position="138"/>
        <end position="161"/>
    </location>
</feature>
<reference evidence="2 3" key="1">
    <citation type="journal article" date="2016" name="Nat. Commun.">
        <title>Ectomycorrhizal ecology is imprinted in the genome of the dominant symbiotic fungus Cenococcum geophilum.</title>
        <authorList>
            <consortium name="DOE Joint Genome Institute"/>
            <person name="Peter M."/>
            <person name="Kohler A."/>
            <person name="Ohm R.A."/>
            <person name="Kuo A."/>
            <person name="Krutzmann J."/>
            <person name="Morin E."/>
            <person name="Arend M."/>
            <person name="Barry K.W."/>
            <person name="Binder M."/>
            <person name="Choi C."/>
            <person name="Clum A."/>
            <person name="Copeland A."/>
            <person name="Grisel N."/>
            <person name="Haridas S."/>
            <person name="Kipfer T."/>
            <person name="LaButti K."/>
            <person name="Lindquist E."/>
            <person name="Lipzen A."/>
            <person name="Maire R."/>
            <person name="Meier B."/>
            <person name="Mihaltcheva S."/>
            <person name="Molinier V."/>
            <person name="Murat C."/>
            <person name="Poggeler S."/>
            <person name="Quandt C.A."/>
            <person name="Sperisen C."/>
            <person name="Tritt A."/>
            <person name="Tisserant E."/>
            <person name="Crous P.W."/>
            <person name="Henrissat B."/>
            <person name="Nehls U."/>
            <person name="Egli S."/>
            <person name="Spatafora J.W."/>
            <person name="Grigoriev I.V."/>
            <person name="Martin F.M."/>
        </authorList>
    </citation>
    <scope>NUCLEOTIDE SEQUENCE [LARGE SCALE GENOMIC DNA]</scope>
    <source>
        <strain evidence="2 3">CBS 459.81</strain>
    </source>
</reference>
<evidence type="ECO:0000313" key="3">
    <source>
        <dbReference type="Proteomes" id="UP000250266"/>
    </source>
</evidence>
<sequence length="161" mass="18362">MELSKWFEGEGFGIMVSIFFAWHNCKEVEIPTRVPFVASSRNLRIAQDTHPIVFRISLQIADTIPHTLRLQYHIKPTSPTHPTLTTTSTLHLHSSLITHHPSPPQLNSLHSLQFHHIPHPMAHLKRMFLHRSHCGSHSVNSPLSMYLPPPLLQEEDEGNEG</sequence>
<dbReference type="AlphaFoldDB" id="A0A8E2EDS4"/>
<evidence type="ECO:0000313" key="2">
    <source>
        <dbReference type="EMBL" id="OCK81733.1"/>
    </source>
</evidence>
<proteinExistence type="predicted"/>
<evidence type="ECO:0000256" key="1">
    <source>
        <dbReference type="SAM" id="MobiDB-lite"/>
    </source>
</evidence>
<organism evidence="2 3">
    <name type="scientific">Lepidopterella palustris CBS 459.81</name>
    <dbReference type="NCBI Taxonomy" id="1314670"/>
    <lineage>
        <taxon>Eukaryota</taxon>
        <taxon>Fungi</taxon>
        <taxon>Dikarya</taxon>
        <taxon>Ascomycota</taxon>
        <taxon>Pezizomycotina</taxon>
        <taxon>Dothideomycetes</taxon>
        <taxon>Pleosporomycetidae</taxon>
        <taxon>Mytilinidiales</taxon>
        <taxon>Argynnaceae</taxon>
        <taxon>Lepidopterella</taxon>
    </lineage>
</organism>
<dbReference type="Proteomes" id="UP000250266">
    <property type="component" value="Unassembled WGS sequence"/>
</dbReference>
<name>A0A8E2EDS4_9PEZI</name>
<gene>
    <name evidence="2" type="ORF">K432DRAFT_8182</name>
</gene>
<keyword evidence="3" id="KW-1185">Reference proteome</keyword>
<protein>
    <submittedName>
        <fullName evidence="2">Uncharacterized protein</fullName>
    </submittedName>
</protein>